<dbReference type="FunFam" id="2.10.25.10:FF:000087">
    <property type="entry name" value="Fibrillin 2"/>
    <property type="match status" value="1"/>
</dbReference>
<dbReference type="GO" id="GO:0009887">
    <property type="term" value="P:animal organ morphogenesis"/>
    <property type="evidence" value="ECO:0007669"/>
    <property type="project" value="UniProtKB-ARBA"/>
</dbReference>
<feature type="domain" description="EGF-like" evidence="14">
    <location>
        <begin position="653"/>
        <end position="693"/>
    </location>
</feature>
<dbReference type="PROSITE" id="PS50026">
    <property type="entry name" value="EGF_3"/>
    <property type="match status" value="39"/>
</dbReference>
<dbReference type="FunFam" id="2.10.25.10:FF:000008">
    <property type="entry name" value="Signal peptide, CUB domain, EGF-like 2"/>
    <property type="match status" value="1"/>
</dbReference>
<dbReference type="GO" id="GO:0030855">
    <property type="term" value="P:epithelial cell differentiation"/>
    <property type="evidence" value="ECO:0007669"/>
    <property type="project" value="UniProtKB-ARBA"/>
</dbReference>
<evidence type="ECO:0000256" key="13">
    <source>
        <dbReference type="SAM" id="SignalP"/>
    </source>
</evidence>
<dbReference type="STRING" id="52670.A0A2I4AKG6"/>
<dbReference type="InParanoid" id="A0A2I4AKG6"/>
<feature type="domain" description="TB" evidence="15">
    <location>
        <begin position="1733"/>
        <end position="1785"/>
    </location>
</feature>
<dbReference type="InterPro" id="IPR000742">
    <property type="entry name" value="EGF"/>
</dbReference>
<evidence type="ECO:0000313" key="17">
    <source>
        <dbReference type="RefSeq" id="XP_013855961.1"/>
    </source>
</evidence>
<organism evidence="16 17">
    <name type="scientific">Austrofundulus limnaeus</name>
    <name type="common">Annual killifish</name>
    <dbReference type="NCBI Taxonomy" id="52670"/>
    <lineage>
        <taxon>Eukaryota</taxon>
        <taxon>Metazoa</taxon>
        <taxon>Chordata</taxon>
        <taxon>Craniata</taxon>
        <taxon>Vertebrata</taxon>
        <taxon>Euteleostomi</taxon>
        <taxon>Actinopterygii</taxon>
        <taxon>Neopterygii</taxon>
        <taxon>Teleostei</taxon>
        <taxon>Neoteleostei</taxon>
        <taxon>Acanthomorphata</taxon>
        <taxon>Ovalentaria</taxon>
        <taxon>Atherinomorphae</taxon>
        <taxon>Cyprinodontiformes</taxon>
        <taxon>Rivulidae</taxon>
        <taxon>Austrofundulus</taxon>
    </lineage>
</organism>
<feature type="domain" description="EGF-like" evidence="14">
    <location>
        <begin position="570"/>
        <end position="611"/>
    </location>
</feature>
<evidence type="ECO:0000313" key="16">
    <source>
        <dbReference type="Proteomes" id="UP000192220"/>
    </source>
</evidence>
<dbReference type="FunFam" id="3.90.290.10:FF:000008">
    <property type="entry name" value="Fibrillin 3"/>
    <property type="match status" value="1"/>
</dbReference>
<feature type="domain" description="EGF-like" evidence="14">
    <location>
        <begin position="2011"/>
        <end position="2050"/>
    </location>
</feature>
<dbReference type="InterPro" id="IPR018097">
    <property type="entry name" value="EGF_Ca-bd_CS"/>
</dbReference>
<feature type="domain" description="EGF-like" evidence="14">
    <location>
        <begin position="2051"/>
        <end position="2092"/>
    </location>
</feature>
<feature type="region of interest" description="Disordered" evidence="12">
    <location>
        <begin position="426"/>
        <end position="445"/>
    </location>
</feature>
<feature type="domain" description="EGF-like" evidence="14">
    <location>
        <begin position="1645"/>
        <end position="1686"/>
    </location>
</feature>
<evidence type="ECO:0000256" key="8">
    <source>
        <dbReference type="ARBA" id="ARBA00022837"/>
    </source>
</evidence>
<dbReference type="RefSeq" id="XP_013855961.1">
    <property type="nucleotide sequence ID" value="XM_014000507.1"/>
</dbReference>
<dbReference type="FunFam" id="3.90.290.10:FF:000006">
    <property type="entry name" value="Fibrillin 2"/>
    <property type="match status" value="1"/>
</dbReference>
<feature type="domain" description="EGF-like" evidence="14">
    <location>
        <begin position="1278"/>
        <end position="1319"/>
    </location>
</feature>
<feature type="domain" description="EGF-like" evidence="14">
    <location>
        <begin position="252"/>
        <end position="293"/>
    </location>
</feature>
<dbReference type="PROSITE" id="PS00010">
    <property type="entry name" value="ASX_HYDROXYL"/>
    <property type="match status" value="42"/>
</dbReference>
<evidence type="ECO:0000256" key="7">
    <source>
        <dbReference type="ARBA" id="ARBA00022737"/>
    </source>
</evidence>
<dbReference type="InterPro" id="IPR024731">
    <property type="entry name" value="NELL2-like_EGF"/>
</dbReference>
<dbReference type="GO" id="GO:0005576">
    <property type="term" value="C:extracellular region"/>
    <property type="evidence" value="ECO:0007669"/>
    <property type="project" value="UniProtKB-ARBA"/>
</dbReference>
<dbReference type="Pfam" id="PF00683">
    <property type="entry name" value="TB"/>
    <property type="match status" value="9"/>
</dbReference>
<dbReference type="InterPro" id="IPR040872">
    <property type="entry name" value="Fibrillin_U_N"/>
</dbReference>
<feature type="domain" description="TB" evidence="15">
    <location>
        <begin position="891"/>
        <end position="930"/>
    </location>
</feature>
<feature type="domain" description="EGF-like" evidence="14">
    <location>
        <begin position="950"/>
        <end position="991"/>
    </location>
</feature>
<feature type="domain" description="EGF-like" evidence="14">
    <location>
        <begin position="1687"/>
        <end position="1724"/>
    </location>
</feature>
<evidence type="ECO:0000256" key="4">
    <source>
        <dbReference type="ARBA" id="ARBA00022530"/>
    </source>
</evidence>
<dbReference type="InterPro" id="IPR009030">
    <property type="entry name" value="Growth_fac_rcpt_cys_sf"/>
</dbReference>
<dbReference type="FunFam" id="2.10.25.10:FF:000071">
    <property type="entry name" value="Fibrillin 2"/>
    <property type="match status" value="1"/>
</dbReference>
<feature type="domain" description="EGF-like" evidence="14">
    <location>
        <begin position="294"/>
        <end position="335"/>
    </location>
</feature>
<dbReference type="Gene3D" id="3.90.290.10">
    <property type="entry name" value="TGF-beta binding (TB) domain"/>
    <property type="match status" value="9"/>
</dbReference>
<dbReference type="FunFam" id="2.10.25.10:FF:000003">
    <property type="entry name" value="fibrillin-1 isoform X1"/>
    <property type="match status" value="18"/>
</dbReference>
<dbReference type="FunFam" id="2.10.25.10:FF:000002">
    <property type="entry name" value="Latent-transforming growth factor beta-binding protein 3"/>
    <property type="match status" value="1"/>
</dbReference>
<gene>
    <name evidence="17" type="primary">fbn2b</name>
</gene>
<dbReference type="GO" id="GO:0005509">
    <property type="term" value="F:calcium ion binding"/>
    <property type="evidence" value="ECO:0007669"/>
    <property type="project" value="InterPro"/>
</dbReference>
<feature type="disulfide bond" evidence="11">
    <location>
        <begin position="851"/>
        <end position="861"/>
    </location>
</feature>
<dbReference type="CTD" id="84467"/>
<feature type="domain" description="EGF-like" evidence="14">
    <location>
        <begin position="2444"/>
        <end position="2481"/>
    </location>
</feature>
<evidence type="ECO:0000256" key="10">
    <source>
        <dbReference type="ARBA" id="ARBA00023180"/>
    </source>
</evidence>
<dbReference type="FunFam" id="3.90.290.10:FF:000005">
    <property type="entry name" value="Fibrillin 2"/>
    <property type="match status" value="1"/>
</dbReference>
<dbReference type="GO" id="GO:0048731">
    <property type="term" value="P:system development"/>
    <property type="evidence" value="ECO:0007669"/>
    <property type="project" value="UniProtKB-ARBA"/>
</dbReference>
<dbReference type="PIRSF" id="PIRSF036312">
    <property type="entry name" value="Fibrillin"/>
    <property type="match status" value="1"/>
</dbReference>
<dbReference type="FunFam" id="2.10.25.10:FF:000107">
    <property type="entry name" value="Fibrillin 2"/>
    <property type="match status" value="1"/>
</dbReference>
<accession>A0A2I4AKG6</accession>
<feature type="disulfide bond" evidence="11">
    <location>
        <begin position="174"/>
        <end position="183"/>
    </location>
</feature>
<feature type="domain" description="EGF-like" evidence="14">
    <location>
        <begin position="612"/>
        <end position="652"/>
    </location>
</feature>
<dbReference type="FunFam" id="2.10.25.10:FF:000010">
    <property type="entry name" value="Pro-epidermal growth factor"/>
    <property type="match status" value="2"/>
</dbReference>
<feature type="domain" description="TB" evidence="15">
    <location>
        <begin position="340"/>
        <end position="393"/>
    </location>
</feature>
<feature type="domain" description="EGF-like" evidence="14">
    <location>
        <begin position="1887"/>
        <end position="1924"/>
    </location>
</feature>
<dbReference type="FunCoup" id="A0A2I4AKG6">
    <property type="interactions" value="473"/>
</dbReference>
<dbReference type="GO" id="GO:0048598">
    <property type="term" value="P:embryonic morphogenesis"/>
    <property type="evidence" value="ECO:0007669"/>
    <property type="project" value="UniProtKB-ARBA"/>
</dbReference>
<dbReference type="FunFam" id="2.10.25.10:FF:000159">
    <property type="entry name" value="Fibrillin 2"/>
    <property type="match status" value="1"/>
</dbReference>
<evidence type="ECO:0000256" key="5">
    <source>
        <dbReference type="ARBA" id="ARBA00022536"/>
    </source>
</evidence>
<keyword evidence="3" id="KW-0964">Secreted</keyword>
<evidence type="ECO:0000256" key="12">
    <source>
        <dbReference type="SAM" id="MobiDB-lite"/>
    </source>
</evidence>
<feature type="domain" description="EGF-like" evidence="14">
    <location>
        <begin position="805"/>
        <end position="846"/>
    </location>
</feature>
<dbReference type="FunFam" id="2.10.25.10:FF:000097">
    <property type="entry name" value="Fibrillin 2"/>
    <property type="match status" value="1"/>
</dbReference>
<feature type="domain" description="EGF-like" evidence="14">
    <location>
        <begin position="1803"/>
        <end position="1844"/>
    </location>
</feature>
<dbReference type="PROSITE" id="PS01186">
    <property type="entry name" value="EGF_2"/>
    <property type="match status" value="25"/>
</dbReference>
<feature type="domain" description="EGF-like" evidence="14">
    <location>
        <begin position="530"/>
        <end position="569"/>
    </location>
</feature>
<dbReference type="PANTHER" id="PTHR47333:SF5">
    <property type="entry name" value="FIBRILLIN-3"/>
    <property type="match status" value="1"/>
</dbReference>
<evidence type="ECO:0000256" key="1">
    <source>
        <dbReference type="ARBA" id="ARBA00004498"/>
    </source>
</evidence>
<feature type="disulfide bond" evidence="11">
    <location>
        <begin position="1933"/>
        <end position="1943"/>
    </location>
</feature>
<dbReference type="PROSITE" id="PS00022">
    <property type="entry name" value="EGF_1"/>
    <property type="match status" value="1"/>
</dbReference>
<feature type="domain" description="EGF-like" evidence="14">
    <location>
        <begin position="1444"/>
        <end position="1485"/>
    </location>
</feature>
<protein>
    <submittedName>
        <fullName evidence="17">Fibrillin-2b</fullName>
    </submittedName>
</protein>
<dbReference type="InterPro" id="IPR001881">
    <property type="entry name" value="EGF-like_Ca-bd_dom"/>
</dbReference>
<dbReference type="InterPro" id="IPR052080">
    <property type="entry name" value="vWF_C/EGF_Fibrillin"/>
</dbReference>
<dbReference type="FunFam" id="3.90.290.10:FF:000014">
    <property type="entry name" value="Fibrillin 2"/>
    <property type="match status" value="1"/>
</dbReference>
<feature type="domain" description="EGF-like" evidence="14">
    <location>
        <begin position="1195"/>
        <end position="1236"/>
    </location>
</feature>
<keyword evidence="10" id="KW-0325">Glycoprotein</keyword>
<feature type="domain" description="TB" evidence="15">
    <location>
        <begin position="996"/>
        <end position="1047"/>
    </location>
</feature>
<feature type="domain" description="EGF-like" evidence="14">
    <location>
        <begin position="1486"/>
        <end position="1522"/>
    </location>
</feature>
<dbReference type="OrthoDB" id="4062651at2759"/>
<feature type="domain" description="EGF-like" evidence="14">
    <location>
        <begin position="1403"/>
        <end position="1441"/>
    </location>
</feature>
<comment type="similarity">
    <text evidence="2">Belongs to the fibrillin family.</text>
</comment>
<dbReference type="PROSITE" id="PS51364">
    <property type="entry name" value="TB"/>
    <property type="match status" value="9"/>
</dbReference>
<dbReference type="Pfam" id="PF12662">
    <property type="entry name" value="cEGF"/>
    <property type="match status" value="2"/>
</dbReference>
<feature type="domain" description="EGF-like" evidence="14">
    <location>
        <begin position="2166"/>
        <end position="2207"/>
    </location>
</feature>
<dbReference type="SUPFAM" id="SSF57196">
    <property type="entry name" value="EGF/Laminin"/>
    <property type="match status" value="9"/>
</dbReference>
<feature type="domain" description="EGF-like" evidence="14">
    <location>
        <begin position="1153"/>
        <end position="1194"/>
    </location>
</feature>
<feature type="domain" description="EGF-like" evidence="14">
    <location>
        <begin position="1968"/>
        <end position="2010"/>
    </location>
</feature>
<dbReference type="FunFam" id="2.10.25.10:FF:000131">
    <property type="entry name" value="Fibrillin 2"/>
    <property type="match status" value="1"/>
</dbReference>
<dbReference type="InterPro" id="IPR036773">
    <property type="entry name" value="TB_dom_sf"/>
</dbReference>
<evidence type="ECO:0000256" key="2">
    <source>
        <dbReference type="ARBA" id="ARBA00008972"/>
    </source>
</evidence>
<evidence type="ECO:0000259" key="15">
    <source>
        <dbReference type="PROSITE" id="PS51364"/>
    </source>
</evidence>
<dbReference type="InterPro" id="IPR017878">
    <property type="entry name" value="TB_dom"/>
</dbReference>
<feature type="domain" description="TB" evidence="15">
    <location>
        <begin position="699"/>
        <end position="751"/>
    </location>
</feature>
<feature type="domain" description="EGF-like" evidence="14">
    <location>
        <begin position="763"/>
        <end position="800"/>
    </location>
</feature>
<dbReference type="SUPFAM" id="SSF57581">
    <property type="entry name" value="TB module/8-cys domain"/>
    <property type="match status" value="9"/>
</dbReference>
<dbReference type="KEGG" id="alim:106511765"/>
<feature type="domain" description="TB" evidence="15">
    <location>
        <begin position="1572"/>
        <end position="1628"/>
    </location>
</feature>
<feature type="domain" description="TB" evidence="15">
    <location>
        <begin position="2379"/>
        <end position="2432"/>
    </location>
</feature>
<comment type="caution">
    <text evidence="11">Lacks conserved residue(s) required for the propagation of feature annotation.</text>
</comment>
<dbReference type="FunFam" id="2.10.25.10:FF:000058">
    <property type="entry name" value="Fibrillin 2"/>
    <property type="match status" value="1"/>
</dbReference>
<name>A0A2I4AKG6_AUSLI</name>
<dbReference type="InterPro" id="IPR000152">
    <property type="entry name" value="EGF-type_Asp/Asn_hydroxyl_site"/>
</dbReference>
<evidence type="ECO:0000256" key="11">
    <source>
        <dbReference type="PROSITE-ProRule" id="PRU00076"/>
    </source>
</evidence>
<keyword evidence="16" id="KW-1185">Reference proteome</keyword>
<dbReference type="Pfam" id="PF07645">
    <property type="entry name" value="EGF_CA"/>
    <property type="match status" value="37"/>
</dbReference>
<dbReference type="InterPro" id="IPR049388">
    <property type="entry name" value="FBN_EGF_N"/>
</dbReference>
<dbReference type="FunFam" id="3.90.290.10:FF:000010">
    <property type="entry name" value="Fibrillin 2"/>
    <property type="match status" value="1"/>
</dbReference>
<dbReference type="PANTHER" id="PTHR47333">
    <property type="entry name" value="VON WILLEBRAND FACTOR C AND EGF DOMAIN-CONTAINING PROTEIN"/>
    <property type="match status" value="1"/>
</dbReference>
<keyword evidence="4" id="KW-0272">Extracellular matrix</keyword>
<feature type="domain" description="EGF-like" evidence="14">
    <location>
        <begin position="2566"/>
        <end position="2608"/>
    </location>
</feature>
<feature type="domain" description="TB" evidence="15">
    <location>
        <begin position="2097"/>
        <end position="2150"/>
    </location>
</feature>
<comment type="subcellular location">
    <subcellularLocation>
        <location evidence="1">Secreted</location>
        <location evidence="1">Extracellular space</location>
        <location evidence="1">Extracellular matrix</location>
    </subcellularLocation>
</comment>
<dbReference type="InterPro" id="IPR049883">
    <property type="entry name" value="NOTCH1_EGF-like"/>
</dbReference>
<dbReference type="FunFam" id="3.90.290.10:FF:000003">
    <property type="entry name" value="Fibrillin 3"/>
    <property type="match status" value="1"/>
</dbReference>
<feature type="domain" description="EGF-like" evidence="14">
    <location>
        <begin position="2289"/>
        <end position="2332"/>
    </location>
</feature>
<feature type="domain" description="EGF-like" evidence="14">
    <location>
        <begin position="1929"/>
        <end position="1964"/>
    </location>
</feature>
<dbReference type="FunFam" id="2.10.25.10:FF:000023">
    <property type="entry name" value="Fibrillin 2"/>
    <property type="match status" value="1"/>
</dbReference>
<feature type="domain" description="EGF-like" evidence="14">
    <location>
        <begin position="2527"/>
        <end position="2563"/>
    </location>
</feature>
<dbReference type="FunFam" id="2.10.25.10:FF:000096">
    <property type="entry name" value="Putative fibrillin 2"/>
    <property type="match status" value="1"/>
</dbReference>
<dbReference type="FunFam" id="2.10.25.10:FF:000086">
    <property type="entry name" value="Fibrillin 2"/>
    <property type="match status" value="1"/>
</dbReference>
<dbReference type="Pfam" id="PF21364">
    <property type="entry name" value="EGF_FBN_1st"/>
    <property type="match status" value="1"/>
</dbReference>
<dbReference type="FunFam" id="2.10.25.10:FF:000049">
    <property type="entry name" value="Fibrillin 2"/>
    <property type="match status" value="1"/>
</dbReference>
<keyword evidence="9 11" id="KW-1015">Disulfide bond</keyword>
<dbReference type="Pfam" id="PF14670">
    <property type="entry name" value="FXa_inhibition"/>
    <property type="match status" value="1"/>
</dbReference>
<dbReference type="FunFam" id="3.90.290.10:FF:000009">
    <property type="entry name" value="Fibrillin 2"/>
    <property type="match status" value="1"/>
</dbReference>
<dbReference type="PROSITE" id="PS01187">
    <property type="entry name" value="EGF_CA"/>
    <property type="match status" value="15"/>
</dbReference>
<keyword evidence="7" id="KW-0677">Repeat</keyword>
<keyword evidence="8" id="KW-0106">Calcium</keyword>
<feature type="domain" description="TB" evidence="15">
    <location>
        <begin position="190"/>
        <end position="233"/>
    </location>
</feature>
<dbReference type="Pfam" id="PF12947">
    <property type="entry name" value="EGF_3"/>
    <property type="match status" value="2"/>
</dbReference>
<feature type="domain" description="EGF-like" evidence="14">
    <location>
        <begin position="1845"/>
        <end position="1883"/>
    </location>
</feature>
<feature type="disulfide bond" evidence="11">
    <location>
        <begin position="156"/>
        <end position="166"/>
    </location>
</feature>
<feature type="domain" description="EGF-like" evidence="14">
    <location>
        <begin position="1068"/>
        <end position="1109"/>
    </location>
</feature>
<feature type="signal peptide" evidence="13">
    <location>
        <begin position="1"/>
        <end position="23"/>
    </location>
</feature>
<keyword evidence="5 11" id="KW-0245">EGF-like domain</keyword>
<dbReference type="SUPFAM" id="SSF57184">
    <property type="entry name" value="Growth factor receptor domain"/>
    <property type="match status" value="12"/>
</dbReference>
<dbReference type="SMART" id="SM00181">
    <property type="entry name" value="EGF"/>
    <property type="match status" value="46"/>
</dbReference>
<feature type="domain" description="EGF-like" evidence="14">
    <location>
        <begin position="1527"/>
        <end position="1567"/>
    </location>
</feature>
<feature type="domain" description="EGF-like" evidence="14">
    <location>
        <begin position="1362"/>
        <end position="1402"/>
    </location>
</feature>
<evidence type="ECO:0000256" key="3">
    <source>
        <dbReference type="ARBA" id="ARBA00022525"/>
    </source>
</evidence>
<feature type="domain" description="EGF-like" evidence="14">
    <location>
        <begin position="2333"/>
        <end position="2374"/>
    </location>
</feature>
<dbReference type="FunFam" id="2.10.25.10:FF:000133">
    <property type="entry name" value="Fibrillin 3"/>
    <property type="match status" value="1"/>
</dbReference>
<dbReference type="FunFam" id="2.10.25.10:FF:000244">
    <property type="entry name" value="Fibrillin-1"/>
    <property type="match status" value="1"/>
</dbReference>
<dbReference type="GO" id="GO:0001527">
    <property type="term" value="C:microfibril"/>
    <property type="evidence" value="ECO:0007669"/>
    <property type="project" value="UniProtKB-ARBA"/>
</dbReference>
<feature type="domain" description="EGF-like" evidence="14">
    <location>
        <begin position="2208"/>
        <end position="2247"/>
    </location>
</feature>
<keyword evidence="6 13" id="KW-0732">Signal</keyword>
<dbReference type="CDD" id="cd00054">
    <property type="entry name" value="EGF_CA"/>
    <property type="match status" value="23"/>
</dbReference>
<dbReference type="Pfam" id="PF18193">
    <property type="entry name" value="Fibrillin_U_N"/>
    <property type="match status" value="1"/>
</dbReference>
<dbReference type="FunFam" id="3.90.290.10:FF:000007">
    <property type="entry name" value="Fibrillin 2"/>
    <property type="match status" value="1"/>
</dbReference>
<dbReference type="FunFam" id="2.10.25.10:FF:000014">
    <property type="entry name" value="Latent-transforming growth factor beta-binding protein 3"/>
    <property type="match status" value="1"/>
</dbReference>
<dbReference type="SMART" id="SM00179">
    <property type="entry name" value="EGF_CA"/>
    <property type="match status" value="44"/>
</dbReference>
<dbReference type="InterPro" id="IPR013032">
    <property type="entry name" value="EGF-like_CS"/>
</dbReference>
<dbReference type="Proteomes" id="UP000192220">
    <property type="component" value="Unplaced"/>
</dbReference>
<feature type="disulfide bond" evidence="11">
    <location>
        <begin position="534"/>
        <end position="544"/>
    </location>
</feature>
<sequence>MGPGKLAQVLLGWAAVLVGTIHAASDQTGNGPYQASRFTGVVDQREVQRVRRRGQETLRGPNVCGSRFHSYCCPGWKTLSGGNQCIVPICRNSCGDGFCSRPNMCTCSNGHLSPSCGAGAGVQSCNIRCMNGGSCQEDTCTCSKGYTGSHCGQPVCENGCQNGGRCIGPNRCACVYGFTGPQCERDYRTGPCFTQVNNQMCQGQLSGIVCTKTLCCATIGRAWGHPCEQCPAQPHPCRRGFIPNIRTGACQDVDECQAVPGLCSGGNCINTVGSYECKCPAGHRQSETSHKCEDIDECSTIPGVCDGGECTNTAGSYVCTCPRGYVSTTDGSRCVDQRVGTCFSALANGRCAAELNRQYNKMQCCCEAGRCWALGQIPEMCPVRGSDEYRRLCIVGVPQGLPHTFPNGYFPSNNGNYGFKLPPSVPNGNGNGKTNGNGGGDGFGDNGGTFGGNGGTFGGNGGTFGGNGGTFGGNGGGLNNIGAVSLNESIDFCKHFTHLCLNGRCIPSHGSYRCECNMGYKQDVRGECIDVDECVSNPCINGDCVNTPGSYHCKCHEGYQGTPTKQACIDIDECIVNGVMCRNGRCVNTEGSFQCICNAGFELTPDGKNCIDHDECATTNMCLNGMCINEDGSFKCICKPGFMLAPNGRYCTDIDECQTPGICMNGRCINTEGSFRCECPPGLAVDVDGRVCVDTHMRTTCYGAIKMGTCSRPFPGAVTKSECCCANPEHGFGEPCLPCPSRNSAEFQAVCSSGIGITTDGRDINECALDPDICQNGMCENLRGSYRCICNIGYESDTSGKNCVDINECLVNRLLCDNGLCRNTPGSYTCSCPKGFVFKPDSETCEDINECESSPCINGLCRNVAGSFNCECAHGSKLDSTNTICVDSMKSTCWLTIQDNRCEVNINGATLKSECCSTLGAAWGSPCEPCEIDTACSRGFARMKGLVCEDINECEVFPGVCTNGRCVNTQGSFRCECAAGLTLDSSGRTCVDMRSEQCYKKWHEDECGEPLPGRYRVDMCCCSVGAAWGVDCEECPKEGTPEFSTICPRGPGFANRGDILTGRPFYKDVNECKVFQGLCTHGSCRNTIGSFKCRCNSGFTLTAEERNCTDIDECRISPDLCGHGTCVNTPGSFECECFDGYESGFMMMKNCMDIDECERNPLLCHGGTCLNTDGSYECECPPGYLLSNDASVCEDMNECQLSENLCRNGQCVNMPGTFQCSCNTGYQATPDRQGCVDIDECTIMNGGCETHCTNSEGSYECSCSEGYALMPDLRTCSDIDECEETPDICDGGQCTNIPGEYRCLCFDGFMASMDMRTCIDVNECDLNPNICLHGECENTKGSFICHCQLGYFVKKGSTGCTDVDECEIGAHNCDMHAACINVPGSFKCRCRDGWVGDGIKCIDYDECSSEDHNCHPNAECVNTPGSYRCTCKEGFNGDGFSCSDMDECADNVNLCENGQCLNAPGGYRCECEMGFTPTEDSKACQDIDECNFQNICVFGTCQNLPGMFRCVCDEGYELDRSGGNCTDINECAVHVNCLNGLCVNIPGSYQCNCPADFELNPTGVGCVDIRVGNCFLDTLPRGDGGISCSAEIGVGVTRASCCCSDGKAWGNPCELCPMSNSSEYKTLCPGGEGFRPNPITVLLEDIDECMELPGLCQGGNCINTFGSFQCECPAGYYLNEETRICEDIDECSAHFGICGPGTCYNTLGNYTCVCPPEYMQVNGGNNCMDMRKSVCYRNFNDTCENELSFNMTKKMCCCAYNVGKAWNKPCEPCPTPATTQYQVLCGNLAPGFIIDIHTGKPVDIDECREIPGICANGVCINQIGSFRCECPMGFSYNNILLICEDIDECNSGDNLCQRNANCINIPGSYRCECSQGFKLSPSGACLDRNECQEIPNVCSHGQCIDTQGSYRCLCHNGFKASIDQTMCMDIDECDRQPCGNGTCKNTVGSYNCLCFPGFELTHNNDCMDVDECFAFQGQVCRNGQCINGLGSFQCLCHEGYENTPDGKNCIDINECISLPGTCSPGTCQNLDGSFRCICPPGYEVQNEQCIDINECEVEPNICQFGTCTNTPGSFQCSCQPGFVLSDNKLRCYDTRESFCFTKFEAGKCSVPKAFNTTKAKCCCSKMPGEGWGLPCELCPRETDAAFNTLCPYGHGALPGLGDTREDMNECLDNPGICQNGICINTDGSFRCECPFGYNLDYTGVNCIDTDECSIGNPCGNGTCTNVVGGFECSCQEGFEPGPMMTCEDINECSQNPLLCAFRCVNTFGSYECMCPAGYVLRDDQRMCRDQDECSEGLDDCDSKGMTCKNLIGTFMCICPPGMQRRPDGEGCMDLNECRAKPGICKNGRCVNTVGSYRCECNDGFEPSSTGTECIDNRKGFCYTEALATMCQQSSTNRNSVTKSECCCNAGRGWGSQCELCPLPGTVQYKKMCPLGPGYTTDGRDINECQVLPDLCRNGQCINSIGSFRCHCNVGYKADFTATACVDMDECSLSPKPCNFLCKNTEGSYLCSCPRGYSLQPDGKTCKDLDECATKQHNCQFLCVNTIGGFTCKCPPGFSQHQTACIDNNECSAQTSACGSRASCVNTPGSFNCECSKGFSLDSSGLECEDVDECSSNHRCQHGCQNMLGGFRCGCPQGYVQHYQWNQCVDENECQGGTVCGSASCFNTLGSFKCVCPSGFDYEQNMGGCQDVNECSTGASPCIYGCSNTDGGYLCGCPGGFYRAGQGHCITGSGFPGQLVEGEEDDSLSPEACYECKINGGGKGGRQKRNTDENELNQVSMASVDTLASIPMNLSLSSLLDKEPLLELLPALQSLERHVRYVITHGNADEHFGLFERRDGKSVLRLGKRPPPPGSYRLEIASLPLFGPRRLHQLEKQHDNDYLRGELGDALRIKLHIHLH</sequence>
<dbReference type="Gene3D" id="2.10.25.10">
    <property type="entry name" value="Laminin"/>
    <property type="match status" value="46"/>
</dbReference>
<evidence type="ECO:0000259" key="14">
    <source>
        <dbReference type="PROSITE" id="PS50026"/>
    </source>
</evidence>
<dbReference type="FunFam" id="2.10.25.10:FF:000038">
    <property type="entry name" value="Fibrillin 2"/>
    <property type="match status" value="3"/>
</dbReference>
<dbReference type="Pfam" id="PF12661">
    <property type="entry name" value="hEGF"/>
    <property type="match status" value="1"/>
</dbReference>
<proteinExistence type="inferred from homology"/>
<feature type="chain" id="PRO_5014182741" evidence="13">
    <location>
        <begin position="24"/>
        <end position="2899"/>
    </location>
</feature>
<dbReference type="FunFam" id="3.90.290.10:FF:000011">
    <property type="entry name" value="Fibrillin 2"/>
    <property type="match status" value="1"/>
</dbReference>
<feature type="compositionally biased region" description="Gly residues" evidence="12">
    <location>
        <begin position="429"/>
        <end position="445"/>
    </location>
</feature>
<feature type="domain" description="EGF-like" evidence="14">
    <location>
        <begin position="152"/>
        <end position="184"/>
    </location>
</feature>
<feature type="domain" description="EGF-like" evidence="14">
    <location>
        <begin position="847"/>
        <end position="882"/>
    </location>
</feature>
<dbReference type="InterPro" id="IPR026823">
    <property type="entry name" value="cEGF"/>
</dbReference>
<feature type="domain" description="EGF-like" evidence="14">
    <location>
        <begin position="1320"/>
        <end position="1357"/>
    </location>
</feature>
<evidence type="ECO:0000256" key="9">
    <source>
        <dbReference type="ARBA" id="ARBA00023157"/>
    </source>
</evidence>
<feature type="domain" description="EGF-like" evidence="14">
    <location>
        <begin position="1110"/>
        <end position="1152"/>
    </location>
</feature>
<dbReference type="FunFam" id="2.10.25.10:FF:000171">
    <property type="entry name" value="Fibrillin 2"/>
    <property type="match status" value="1"/>
</dbReference>
<feature type="domain" description="EGF-like" evidence="14">
    <location>
        <begin position="2486"/>
        <end position="2526"/>
    </location>
</feature>
<dbReference type="FunFam" id="2.10.25.10:FF:000149">
    <property type="entry name" value="Fibrillin 2"/>
    <property type="match status" value="1"/>
</dbReference>
<evidence type="ECO:0000256" key="6">
    <source>
        <dbReference type="ARBA" id="ARBA00022729"/>
    </source>
</evidence>
<reference evidence="17" key="1">
    <citation type="submission" date="2025-08" db="UniProtKB">
        <authorList>
            <consortium name="RefSeq"/>
        </authorList>
    </citation>
    <scope>IDENTIFICATION</scope>
    <source>
        <strain evidence="17">Quisiro</strain>
        <tissue evidence="17">Liver</tissue>
    </source>
</reference>